<feature type="binding site" evidence="5">
    <location>
        <position position="300"/>
    </location>
    <ligand>
        <name>a divalent metal cation</name>
        <dbReference type="ChEBI" id="CHEBI:60240"/>
        <label>2</label>
        <note>catalytic</note>
    </ligand>
</feature>
<dbReference type="GO" id="GO:0046872">
    <property type="term" value="F:metal ion binding"/>
    <property type="evidence" value="ECO:0007669"/>
    <property type="project" value="UniProtKB-UniRule"/>
</dbReference>
<evidence type="ECO:0000256" key="5">
    <source>
        <dbReference type="HAMAP-Rule" id="MF_03174"/>
    </source>
</evidence>
<evidence type="ECO:0000256" key="1">
    <source>
        <dbReference type="ARBA" id="ARBA00022438"/>
    </source>
</evidence>
<dbReference type="Proteomes" id="UP000801492">
    <property type="component" value="Unassembled WGS sequence"/>
</dbReference>
<dbReference type="Pfam" id="PF00557">
    <property type="entry name" value="Peptidase_M24"/>
    <property type="match status" value="1"/>
</dbReference>
<dbReference type="GO" id="GO:0070006">
    <property type="term" value="F:metalloaminopeptidase activity"/>
    <property type="evidence" value="ECO:0007669"/>
    <property type="project" value="UniProtKB-UniRule"/>
</dbReference>
<accession>A0A8K0D5J2</accession>
<evidence type="ECO:0000256" key="4">
    <source>
        <dbReference type="ARBA" id="ARBA00022801"/>
    </source>
</evidence>
<comment type="similarity">
    <text evidence="5">Belongs to the peptidase M24A family. Methionine aminopeptidase type 1 subfamily.</text>
</comment>
<organism evidence="8 9">
    <name type="scientific">Ignelater luminosus</name>
    <name type="common">Cucubano</name>
    <name type="synonym">Pyrophorus luminosus</name>
    <dbReference type="NCBI Taxonomy" id="2038154"/>
    <lineage>
        <taxon>Eukaryota</taxon>
        <taxon>Metazoa</taxon>
        <taxon>Ecdysozoa</taxon>
        <taxon>Arthropoda</taxon>
        <taxon>Hexapoda</taxon>
        <taxon>Insecta</taxon>
        <taxon>Pterygota</taxon>
        <taxon>Neoptera</taxon>
        <taxon>Endopterygota</taxon>
        <taxon>Coleoptera</taxon>
        <taxon>Polyphaga</taxon>
        <taxon>Elateriformia</taxon>
        <taxon>Elateroidea</taxon>
        <taxon>Elateridae</taxon>
        <taxon>Agrypninae</taxon>
        <taxon>Pyrophorini</taxon>
        <taxon>Ignelater</taxon>
    </lineage>
</organism>
<feature type="binding site" evidence="5">
    <location>
        <position position="146"/>
    </location>
    <ligand>
        <name>substrate</name>
    </ligand>
</feature>
<feature type="binding site" evidence="5">
    <location>
        <position position="269"/>
    </location>
    <ligand>
        <name>a divalent metal cation</name>
        <dbReference type="ChEBI" id="CHEBI:60240"/>
        <label>2</label>
        <note>catalytic</note>
    </ligand>
</feature>
<feature type="binding site" evidence="5">
    <location>
        <position position="244"/>
    </location>
    <ligand>
        <name>substrate</name>
    </ligand>
</feature>
<comment type="cofactor">
    <cofactor evidence="5">
        <name>Co(2+)</name>
        <dbReference type="ChEBI" id="CHEBI:48828"/>
    </cofactor>
    <cofactor evidence="5">
        <name>Zn(2+)</name>
        <dbReference type="ChEBI" id="CHEBI:29105"/>
    </cofactor>
    <cofactor evidence="5">
        <name>Mn(2+)</name>
        <dbReference type="ChEBI" id="CHEBI:29035"/>
    </cofactor>
    <cofactor evidence="5">
        <name>Fe(2+)</name>
        <dbReference type="ChEBI" id="CHEBI:29033"/>
    </cofactor>
    <text evidence="5">Binds 2 divalent metal cations per subunit. Has a high-affinity and a low affinity metal-binding site. The true nature of the physiological cofactor is under debate. The enzyme is active with cobalt, zinc, manganese or divalent iron ions. Most likely, methionine aminopeptidases function as mononuclear Fe(2+)-metalloproteases under physiological conditions, and the catalytically relevant metal-binding site has been assigned to the histidine-containing high-affinity site.</text>
</comment>
<dbReference type="CDD" id="cd01086">
    <property type="entry name" value="MetAP1"/>
    <property type="match status" value="1"/>
</dbReference>
<dbReference type="PANTHER" id="PTHR43330:SF8">
    <property type="entry name" value="METHIONINE AMINOPEPTIDASE 1D, MITOCHONDRIAL"/>
    <property type="match status" value="1"/>
</dbReference>
<keyword evidence="9" id="KW-1185">Reference proteome</keyword>
<dbReference type="Gene3D" id="3.90.230.10">
    <property type="entry name" value="Creatinase/methionine aminopeptidase superfamily"/>
    <property type="match status" value="1"/>
</dbReference>
<dbReference type="NCBIfam" id="TIGR00500">
    <property type="entry name" value="met_pdase_I"/>
    <property type="match status" value="1"/>
</dbReference>
<dbReference type="SUPFAM" id="SSF55920">
    <property type="entry name" value="Creatinase/aminopeptidase"/>
    <property type="match status" value="1"/>
</dbReference>
<feature type="binding site" evidence="5">
    <location>
        <position position="174"/>
    </location>
    <ligand>
        <name>a divalent metal cation</name>
        <dbReference type="ChEBI" id="CHEBI:60240"/>
        <label>2</label>
        <note>catalytic</note>
    </ligand>
</feature>
<keyword evidence="4 5" id="KW-0378">Hydrolase</keyword>
<proteinExistence type="inferred from homology"/>
<name>A0A8K0D5J2_IGNLU</name>
<dbReference type="EC" id="3.4.11.18" evidence="6"/>
<dbReference type="GO" id="GO:0004239">
    <property type="term" value="F:initiator methionyl aminopeptidase activity"/>
    <property type="evidence" value="ECO:0007669"/>
    <property type="project" value="UniProtKB-UniRule"/>
</dbReference>
<gene>
    <name evidence="8" type="ORF">ILUMI_08523</name>
</gene>
<evidence type="ECO:0000256" key="2">
    <source>
        <dbReference type="ARBA" id="ARBA00022670"/>
    </source>
</evidence>
<keyword evidence="3 5" id="KW-0479">Metal-binding</keyword>
<evidence type="ECO:0000256" key="3">
    <source>
        <dbReference type="ARBA" id="ARBA00022723"/>
    </source>
</evidence>
<comment type="caution">
    <text evidence="8">The sequence shown here is derived from an EMBL/GenBank/DDBJ whole genome shotgun (WGS) entry which is preliminary data.</text>
</comment>
<comment type="catalytic activity">
    <reaction evidence="5 6">
        <text>Release of N-terminal amino acids, preferentially methionine, from peptides and arylamides.</text>
        <dbReference type="EC" id="3.4.11.18"/>
    </reaction>
</comment>
<evidence type="ECO:0000313" key="9">
    <source>
        <dbReference type="Proteomes" id="UP000801492"/>
    </source>
</evidence>
<evidence type="ECO:0000313" key="8">
    <source>
        <dbReference type="EMBL" id="KAF2897656.1"/>
    </source>
</evidence>
<dbReference type="InterPro" id="IPR036005">
    <property type="entry name" value="Creatinase/aminopeptidase-like"/>
</dbReference>
<dbReference type="InterPro" id="IPR000994">
    <property type="entry name" value="Pept_M24"/>
</dbReference>
<dbReference type="PROSITE" id="PS00680">
    <property type="entry name" value="MAP_1"/>
    <property type="match status" value="1"/>
</dbReference>
<evidence type="ECO:0000256" key="6">
    <source>
        <dbReference type="RuleBase" id="RU003653"/>
    </source>
</evidence>
<dbReference type="InterPro" id="IPR001714">
    <property type="entry name" value="Pept_M24_MAP"/>
</dbReference>
<evidence type="ECO:0000259" key="7">
    <source>
        <dbReference type="Pfam" id="PF00557"/>
    </source>
</evidence>
<dbReference type="GO" id="GO:0006508">
    <property type="term" value="P:proteolysis"/>
    <property type="evidence" value="ECO:0007669"/>
    <property type="project" value="UniProtKB-KW"/>
</dbReference>
<feature type="binding site" evidence="5">
    <location>
        <position position="237"/>
    </location>
    <ligand>
        <name>a divalent metal cation</name>
        <dbReference type="ChEBI" id="CHEBI:60240"/>
        <label>2</label>
        <note>catalytic</note>
    </ligand>
</feature>
<dbReference type="PRINTS" id="PR00599">
    <property type="entry name" value="MAPEPTIDASE"/>
</dbReference>
<dbReference type="InterPro" id="IPR002467">
    <property type="entry name" value="Pept_M24A_MAP1"/>
</dbReference>
<dbReference type="PANTHER" id="PTHR43330">
    <property type="entry name" value="METHIONINE AMINOPEPTIDASE"/>
    <property type="match status" value="1"/>
</dbReference>
<dbReference type="OrthoDB" id="3209743at2759"/>
<dbReference type="EMBL" id="VTPC01003991">
    <property type="protein sequence ID" value="KAF2897656.1"/>
    <property type="molecule type" value="Genomic_DNA"/>
</dbReference>
<comment type="function">
    <text evidence="6">Cotranslationally removes the N-terminal methionine from nascent proteins. The N-terminal methionine is often cleaved when the second residue in the primary sequence is small and uncharged (Met-Ala-, Cys, Gly, Pro, Ser, Thr, or Val).</text>
</comment>
<dbReference type="HAMAP" id="MF_01974">
    <property type="entry name" value="MetAP_1"/>
    <property type="match status" value="1"/>
</dbReference>
<feature type="domain" description="Peptidase M24" evidence="7">
    <location>
        <begin position="81"/>
        <end position="306"/>
    </location>
</feature>
<reference evidence="8" key="1">
    <citation type="submission" date="2019-08" db="EMBL/GenBank/DDBJ databases">
        <title>The genome of the North American firefly Photinus pyralis.</title>
        <authorList>
            <consortium name="Photinus pyralis genome working group"/>
            <person name="Fallon T.R."/>
            <person name="Sander Lower S.E."/>
            <person name="Weng J.-K."/>
        </authorList>
    </citation>
    <scope>NUCLEOTIDE SEQUENCE</scope>
    <source>
        <strain evidence="8">TRF0915ILg1</strain>
        <tissue evidence="8">Whole body</tissue>
    </source>
</reference>
<feature type="binding site" evidence="5">
    <location>
        <position position="163"/>
    </location>
    <ligand>
        <name>a divalent metal cation</name>
        <dbReference type="ChEBI" id="CHEBI:60240"/>
        <label>1</label>
    </ligand>
</feature>
<dbReference type="AlphaFoldDB" id="A0A8K0D5J2"/>
<sequence>MAQIKKSIKLINQLSCNYSYFRNFWTKRRVDFGKYSIVKPGKVSAQKIVPAHINKPAYHETGIPITPPVLPEIKNEEQILRMRASCKLAANILNEVGKHIRVGQTTDEIDTLVHELTIKNGAYPSPLNYKLFPKSVCTSVNNVACHGIPDDRPLENGDIINVDITVYLNGYHGDCSKTFLVGDVDDQGCNLVKATENCLQEGISICKPGRDFSALGAIIQRKAKQQGFSIVPAFVGHGIGEYFHGPPDIFHFRNLYPGTMDAGMTFTIEPVLSQGGPIVEVLDDNWTAITTDNARTAQCEHTVLVTSNGVEILTLPD</sequence>
<protein>
    <recommendedName>
        <fullName evidence="6">Methionine aminopeptidase</fullName>
        <ecNumber evidence="6">3.4.11.18</ecNumber>
    </recommendedName>
</protein>
<feature type="binding site" evidence="5">
    <location>
        <position position="300"/>
    </location>
    <ligand>
        <name>a divalent metal cation</name>
        <dbReference type="ChEBI" id="CHEBI:60240"/>
        <label>1</label>
    </ligand>
</feature>
<keyword evidence="1 5" id="KW-0031">Aminopeptidase</keyword>
<feature type="binding site" evidence="5">
    <location>
        <position position="174"/>
    </location>
    <ligand>
        <name>a divalent metal cation</name>
        <dbReference type="ChEBI" id="CHEBI:60240"/>
        <label>1</label>
    </ligand>
</feature>
<keyword evidence="2 5" id="KW-0645">Protease</keyword>